<evidence type="ECO:0000256" key="1">
    <source>
        <dbReference type="ARBA" id="ARBA00008777"/>
    </source>
</evidence>
<dbReference type="EMBL" id="MFEK01000003">
    <property type="protein sequence ID" value="OGE79420.1"/>
    <property type="molecule type" value="Genomic_DNA"/>
</dbReference>
<dbReference type="Pfam" id="PF01196">
    <property type="entry name" value="Ribosomal_L17"/>
    <property type="match status" value="1"/>
</dbReference>
<evidence type="ECO:0000256" key="4">
    <source>
        <dbReference type="ARBA" id="ARBA00035494"/>
    </source>
</evidence>
<dbReference type="Proteomes" id="UP000176864">
    <property type="component" value="Unassembled WGS sequence"/>
</dbReference>
<dbReference type="InterPro" id="IPR000456">
    <property type="entry name" value="Ribosomal_bL17"/>
</dbReference>
<name>A0A1F5NPX4_9BACT</name>
<sequence length="114" mass="13073">MRHRNKRHLRGDKDRRRSELRALATSVILYERIATTKARAKITKSAVEKMITRGKKGGLPAIRILRADLPLNAVKKVMEVYAPRYQSRPGGYTRMIHAGRYKDGTAKVLLEFVK</sequence>
<evidence type="ECO:0000313" key="7">
    <source>
        <dbReference type="EMBL" id="OGE79420.1"/>
    </source>
</evidence>
<dbReference type="PANTHER" id="PTHR14413:SF16">
    <property type="entry name" value="LARGE RIBOSOMAL SUBUNIT PROTEIN BL17M"/>
    <property type="match status" value="1"/>
</dbReference>
<dbReference type="GO" id="GO:0006412">
    <property type="term" value="P:translation"/>
    <property type="evidence" value="ECO:0007669"/>
    <property type="project" value="InterPro"/>
</dbReference>
<dbReference type="PANTHER" id="PTHR14413">
    <property type="entry name" value="RIBOSOMAL PROTEIN L17"/>
    <property type="match status" value="1"/>
</dbReference>
<organism evidence="7 8">
    <name type="scientific">Candidatus Doudnabacteria bacterium RIFCSPHIGHO2_01_FULL_46_14</name>
    <dbReference type="NCBI Taxonomy" id="1817824"/>
    <lineage>
        <taxon>Bacteria</taxon>
        <taxon>Candidatus Doudnaibacteriota</taxon>
    </lineage>
</organism>
<gene>
    <name evidence="7" type="ORF">A2751_05300</name>
</gene>
<evidence type="ECO:0000256" key="3">
    <source>
        <dbReference type="ARBA" id="ARBA00023274"/>
    </source>
</evidence>
<dbReference type="InterPro" id="IPR047859">
    <property type="entry name" value="Ribosomal_bL17_CS"/>
</dbReference>
<dbReference type="InterPro" id="IPR036373">
    <property type="entry name" value="Ribosomal_bL17_sf"/>
</dbReference>
<comment type="caution">
    <text evidence="7">The sequence shown here is derived from an EMBL/GenBank/DDBJ whole genome shotgun (WGS) entry which is preliminary data.</text>
</comment>
<evidence type="ECO:0000256" key="5">
    <source>
        <dbReference type="RuleBase" id="RU000660"/>
    </source>
</evidence>
<dbReference type="PROSITE" id="PS01167">
    <property type="entry name" value="RIBOSOMAL_L17"/>
    <property type="match status" value="1"/>
</dbReference>
<comment type="similarity">
    <text evidence="1 5">Belongs to the bacterial ribosomal protein bL17 family.</text>
</comment>
<evidence type="ECO:0000256" key="2">
    <source>
        <dbReference type="ARBA" id="ARBA00022980"/>
    </source>
</evidence>
<accession>A0A1F5NPX4</accession>
<evidence type="ECO:0000313" key="8">
    <source>
        <dbReference type="Proteomes" id="UP000176864"/>
    </source>
</evidence>
<dbReference type="GO" id="GO:0022625">
    <property type="term" value="C:cytosolic large ribosomal subunit"/>
    <property type="evidence" value="ECO:0007669"/>
    <property type="project" value="TreeGrafter"/>
</dbReference>
<dbReference type="GO" id="GO:0003735">
    <property type="term" value="F:structural constituent of ribosome"/>
    <property type="evidence" value="ECO:0007669"/>
    <property type="project" value="InterPro"/>
</dbReference>
<keyword evidence="3 5" id="KW-0687">Ribonucleoprotein</keyword>
<dbReference type="Gene3D" id="3.90.1030.10">
    <property type="entry name" value="Ribosomal protein L17"/>
    <property type="match status" value="1"/>
</dbReference>
<evidence type="ECO:0000256" key="6">
    <source>
        <dbReference type="RuleBase" id="RU000661"/>
    </source>
</evidence>
<dbReference type="STRING" id="1817824.A2751_05300"/>
<dbReference type="NCBIfam" id="TIGR00059">
    <property type="entry name" value="L17"/>
    <property type="match status" value="1"/>
</dbReference>
<dbReference type="SUPFAM" id="SSF64263">
    <property type="entry name" value="Prokaryotic ribosomal protein L17"/>
    <property type="match status" value="1"/>
</dbReference>
<proteinExistence type="inferred from homology"/>
<dbReference type="AlphaFoldDB" id="A0A1F5NPX4"/>
<reference evidence="7 8" key="1">
    <citation type="journal article" date="2016" name="Nat. Commun.">
        <title>Thousands of microbial genomes shed light on interconnected biogeochemical processes in an aquifer system.</title>
        <authorList>
            <person name="Anantharaman K."/>
            <person name="Brown C.T."/>
            <person name="Hug L.A."/>
            <person name="Sharon I."/>
            <person name="Castelle C.J."/>
            <person name="Probst A.J."/>
            <person name="Thomas B.C."/>
            <person name="Singh A."/>
            <person name="Wilkins M.J."/>
            <person name="Karaoz U."/>
            <person name="Brodie E.L."/>
            <person name="Williams K.H."/>
            <person name="Hubbard S.S."/>
            <person name="Banfield J.F."/>
        </authorList>
    </citation>
    <scope>NUCLEOTIDE SEQUENCE [LARGE SCALE GENOMIC DNA]</scope>
</reference>
<protein>
    <recommendedName>
        <fullName evidence="4 6">50S ribosomal protein L17</fullName>
    </recommendedName>
</protein>
<keyword evidence="2 5" id="KW-0689">Ribosomal protein</keyword>